<dbReference type="SUPFAM" id="SSF52096">
    <property type="entry name" value="ClpP/crotonase"/>
    <property type="match status" value="1"/>
</dbReference>
<reference evidence="2" key="1">
    <citation type="submission" date="2018-05" db="EMBL/GenBank/DDBJ databases">
        <authorList>
            <person name="Lanie J.A."/>
            <person name="Ng W.-L."/>
            <person name="Kazmierczak K.M."/>
            <person name="Andrzejewski T.M."/>
            <person name="Davidsen T.M."/>
            <person name="Wayne K.J."/>
            <person name="Tettelin H."/>
            <person name="Glass J.I."/>
            <person name="Rusch D."/>
            <person name="Podicherti R."/>
            <person name="Tsui H.-C.T."/>
            <person name="Winkler M.E."/>
        </authorList>
    </citation>
    <scope>NUCLEOTIDE SEQUENCE</scope>
</reference>
<dbReference type="GO" id="GO:0007165">
    <property type="term" value="P:signal transduction"/>
    <property type="evidence" value="ECO:0007669"/>
    <property type="project" value="TreeGrafter"/>
</dbReference>
<dbReference type="CDD" id="cd06567">
    <property type="entry name" value="Peptidase_S41"/>
    <property type="match status" value="1"/>
</dbReference>
<proteinExistence type="predicted"/>
<dbReference type="Gene3D" id="3.90.226.10">
    <property type="entry name" value="2-enoyl-CoA Hydratase, Chain A, domain 1"/>
    <property type="match status" value="1"/>
</dbReference>
<dbReference type="GO" id="GO:0004175">
    <property type="term" value="F:endopeptidase activity"/>
    <property type="evidence" value="ECO:0007669"/>
    <property type="project" value="TreeGrafter"/>
</dbReference>
<dbReference type="InterPro" id="IPR029045">
    <property type="entry name" value="ClpP/crotonase-like_dom_sf"/>
</dbReference>
<dbReference type="GO" id="GO:0008236">
    <property type="term" value="F:serine-type peptidase activity"/>
    <property type="evidence" value="ECO:0007669"/>
    <property type="project" value="InterPro"/>
</dbReference>
<protein>
    <recommendedName>
        <fullName evidence="1">Tail specific protease domain-containing protein</fullName>
    </recommendedName>
</protein>
<evidence type="ECO:0000259" key="1">
    <source>
        <dbReference type="SMART" id="SM00245"/>
    </source>
</evidence>
<organism evidence="2">
    <name type="scientific">marine metagenome</name>
    <dbReference type="NCBI Taxonomy" id="408172"/>
    <lineage>
        <taxon>unclassified sequences</taxon>
        <taxon>metagenomes</taxon>
        <taxon>ecological metagenomes</taxon>
    </lineage>
</organism>
<feature type="non-terminal residue" evidence="2">
    <location>
        <position position="1"/>
    </location>
</feature>
<dbReference type="SMART" id="SM00245">
    <property type="entry name" value="TSPc"/>
    <property type="match status" value="1"/>
</dbReference>
<dbReference type="AlphaFoldDB" id="A0A382UAL2"/>
<gene>
    <name evidence="2" type="ORF">METZ01_LOCUS384170</name>
</gene>
<evidence type="ECO:0000313" key="2">
    <source>
        <dbReference type="EMBL" id="SVD31316.1"/>
    </source>
</evidence>
<dbReference type="GO" id="GO:0030288">
    <property type="term" value="C:outer membrane-bounded periplasmic space"/>
    <property type="evidence" value="ECO:0007669"/>
    <property type="project" value="TreeGrafter"/>
</dbReference>
<dbReference type="InterPro" id="IPR005151">
    <property type="entry name" value="Tail-specific_protease"/>
</dbReference>
<sequence length="220" mass="24326">SSERTVEVTRERLQATDMLRYTYLPIAKAGLIRIPMGGNVNIMSDMLTSIETLIDQNGIENLVIDMRVAHSNDDWPLESMLSLFTDGDMGTRYTRYNDYALTVDAQDISGSQTIPLVLLIGPDTQGASEIFAAALQDKGRATVIGQPTLGYVFDFDHFILPDGGEVFFGNSSYVSPLGRDIGVLGVMPDVLVQSSWDQVSDEENFKYDPVVTRAKLEFTQ</sequence>
<feature type="domain" description="Tail specific protease" evidence="1">
    <location>
        <begin position="1"/>
        <end position="193"/>
    </location>
</feature>
<dbReference type="PANTHER" id="PTHR32060">
    <property type="entry name" value="TAIL-SPECIFIC PROTEASE"/>
    <property type="match status" value="1"/>
</dbReference>
<accession>A0A382UAL2</accession>
<dbReference type="EMBL" id="UINC01142774">
    <property type="protein sequence ID" value="SVD31316.1"/>
    <property type="molecule type" value="Genomic_DNA"/>
</dbReference>
<dbReference type="Pfam" id="PF03572">
    <property type="entry name" value="Peptidase_S41"/>
    <property type="match status" value="1"/>
</dbReference>
<dbReference type="GO" id="GO:0006508">
    <property type="term" value="P:proteolysis"/>
    <property type="evidence" value="ECO:0007669"/>
    <property type="project" value="InterPro"/>
</dbReference>
<dbReference type="PANTHER" id="PTHR32060:SF30">
    <property type="entry name" value="CARBOXY-TERMINAL PROCESSING PROTEASE CTPA"/>
    <property type="match status" value="1"/>
</dbReference>
<name>A0A382UAL2_9ZZZZ</name>